<evidence type="ECO:0000256" key="1">
    <source>
        <dbReference type="ARBA" id="ARBA00011073"/>
    </source>
</evidence>
<accession>A0AAE0K3B5</accession>
<evidence type="ECO:0000259" key="12">
    <source>
        <dbReference type="Pfam" id="PF06280"/>
    </source>
</evidence>
<dbReference type="PROSITE" id="PS51892">
    <property type="entry name" value="SUBTILASE"/>
    <property type="match status" value="1"/>
</dbReference>
<dbReference type="SUPFAM" id="SSF52025">
    <property type="entry name" value="PA domain"/>
    <property type="match status" value="1"/>
</dbReference>
<evidence type="ECO:0000259" key="10">
    <source>
        <dbReference type="Pfam" id="PF00082"/>
    </source>
</evidence>
<evidence type="ECO:0000256" key="6">
    <source>
        <dbReference type="ARBA" id="ARBA00022825"/>
    </source>
</evidence>
<dbReference type="InterPro" id="IPR015500">
    <property type="entry name" value="Peptidase_S8_subtilisin-rel"/>
</dbReference>
<feature type="signal peptide" evidence="9">
    <location>
        <begin position="1"/>
        <end position="19"/>
    </location>
</feature>
<keyword evidence="2" id="KW-0134">Cell wall</keyword>
<dbReference type="Proteomes" id="UP001285441">
    <property type="component" value="Unassembled WGS sequence"/>
</dbReference>
<feature type="active site" description="Charge relay system" evidence="7 8">
    <location>
        <position position="205"/>
    </location>
</feature>
<dbReference type="PANTHER" id="PTHR43806:SF66">
    <property type="entry name" value="SERIN ENDOPEPTIDASE"/>
    <property type="match status" value="1"/>
</dbReference>
<proteinExistence type="inferred from homology"/>
<evidence type="ECO:0000256" key="9">
    <source>
        <dbReference type="SAM" id="SignalP"/>
    </source>
</evidence>
<dbReference type="Pfam" id="PF02225">
    <property type="entry name" value="PA"/>
    <property type="match status" value="1"/>
</dbReference>
<dbReference type="CDD" id="cd02124">
    <property type="entry name" value="PA_PoS1_like"/>
    <property type="match status" value="1"/>
</dbReference>
<name>A0AAE0K3B5_9PEZI</name>
<evidence type="ECO:0000256" key="2">
    <source>
        <dbReference type="ARBA" id="ARBA00022512"/>
    </source>
</evidence>
<evidence type="ECO:0000259" key="11">
    <source>
        <dbReference type="Pfam" id="PF02225"/>
    </source>
</evidence>
<dbReference type="Pfam" id="PF00082">
    <property type="entry name" value="Peptidase_S8"/>
    <property type="match status" value="1"/>
</dbReference>
<keyword evidence="14" id="KW-1185">Reference proteome</keyword>
<feature type="active site" description="Charge relay system" evidence="7 8">
    <location>
        <position position="155"/>
    </location>
</feature>
<keyword evidence="4 9" id="KW-0732">Signal</keyword>
<dbReference type="InterPro" id="IPR046450">
    <property type="entry name" value="PA_dom_sf"/>
</dbReference>
<evidence type="ECO:0000313" key="13">
    <source>
        <dbReference type="EMBL" id="KAK3368641.1"/>
    </source>
</evidence>
<reference evidence="13" key="1">
    <citation type="journal article" date="2023" name="Mol. Phylogenet. Evol.">
        <title>Genome-scale phylogeny and comparative genomics of the fungal order Sordariales.</title>
        <authorList>
            <person name="Hensen N."/>
            <person name="Bonometti L."/>
            <person name="Westerberg I."/>
            <person name="Brannstrom I.O."/>
            <person name="Guillou S."/>
            <person name="Cros-Aarteil S."/>
            <person name="Calhoun S."/>
            <person name="Haridas S."/>
            <person name="Kuo A."/>
            <person name="Mondo S."/>
            <person name="Pangilinan J."/>
            <person name="Riley R."/>
            <person name="LaButti K."/>
            <person name="Andreopoulos B."/>
            <person name="Lipzen A."/>
            <person name="Chen C."/>
            <person name="Yan M."/>
            <person name="Daum C."/>
            <person name="Ng V."/>
            <person name="Clum A."/>
            <person name="Steindorff A."/>
            <person name="Ohm R.A."/>
            <person name="Martin F."/>
            <person name="Silar P."/>
            <person name="Natvig D.O."/>
            <person name="Lalanne C."/>
            <person name="Gautier V."/>
            <person name="Ament-Velasquez S.L."/>
            <person name="Kruys A."/>
            <person name="Hutchinson M.I."/>
            <person name="Powell A.J."/>
            <person name="Barry K."/>
            <person name="Miller A.N."/>
            <person name="Grigoriev I.V."/>
            <person name="Debuchy R."/>
            <person name="Gladieux P."/>
            <person name="Hiltunen Thoren M."/>
            <person name="Johannesson H."/>
        </authorList>
    </citation>
    <scope>NUCLEOTIDE SEQUENCE</scope>
    <source>
        <strain evidence="13">CBS 232.78</strain>
    </source>
</reference>
<organism evidence="13 14">
    <name type="scientific">Podospora didyma</name>
    <dbReference type="NCBI Taxonomy" id="330526"/>
    <lineage>
        <taxon>Eukaryota</taxon>
        <taxon>Fungi</taxon>
        <taxon>Dikarya</taxon>
        <taxon>Ascomycota</taxon>
        <taxon>Pezizomycotina</taxon>
        <taxon>Sordariomycetes</taxon>
        <taxon>Sordariomycetidae</taxon>
        <taxon>Sordariales</taxon>
        <taxon>Podosporaceae</taxon>
        <taxon>Podospora</taxon>
    </lineage>
</organism>
<dbReference type="InterPro" id="IPR013783">
    <property type="entry name" value="Ig-like_fold"/>
</dbReference>
<dbReference type="SUPFAM" id="SSF52743">
    <property type="entry name" value="Subtilisin-like"/>
    <property type="match status" value="1"/>
</dbReference>
<evidence type="ECO:0000313" key="14">
    <source>
        <dbReference type="Proteomes" id="UP001285441"/>
    </source>
</evidence>
<dbReference type="Gene3D" id="2.60.40.10">
    <property type="entry name" value="Immunoglobulins"/>
    <property type="match status" value="1"/>
</dbReference>
<evidence type="ECO:0000256" key="3">
    <source>
        <dbReference type="ARBA" id="ARBA00022670"/>
    </source>
</evidence>
<keyword evidence="5 8" id="KW-0378">Hydrolase</keyword>
<feature type="active site" description="Charge relay system" evidence="7 8">
    <location>
        <position position="529"/>
    </location>
</feature>
<evidence type="ECO:0000256" key="4">
    <source>
        <dbReference type="ARBA" id="ARBA00022729"/>
    </source>
</evidence>
<keyword evidence="3 8" id="KW-0645">Protease</keyword>
<reference evidence="13" key="2">
    <citation type="submission" date="2023-06" db="EMBL/GenBank/DDBJ databases">
        <authorList>
            <consortium name="Lawrence Berkeley National Laboratory"/>
            <person name="Haridas S."/>
            <person name="Hensen N."/>
            <person name="Bonometti L."/>
            <person name="Westerberg I."/>
            <person name="Brannstrom I.O."/>
            <person name="Guillou S."/>
            <person name="Cros-Aarteil S."/>
            <person name="Calhoun S."/>
            <person name="Kuo A."/>
            <person name="Mondo S."/>
            <person name="Pangilinan J."/>
            <person name="Riley R."/>
            <person name="LaButti K."/>
            <person name="Andreopoulos B."/>
            <person name="Lipzen A."/>
            <person name="Chen C."/>
            <person name="Yanf M."/>
            <person name="Daum C."/>
            <person name="Ng V."/>
            <person name="Clum A."/>
            <person name="Steindorff A."/>
            <person name="Ohm R."/>
            <person name="Martin F."/>
            <person name="Silar P."/>
            <person name="Natvig D."/>
            <person name="Lalanne C."/>
            <person name="Gautier V."/>
            <person name="Ament-velasquez S.L."/>
            <person name="Kruys A."/>
            <person name="Hutchinson M.I."/>
            <person name="Powell A.J."/>
            <person name="Barry K."/>
            <person name="Miller A.N."/>
            <person name="Grigoriev I.V."/>
            <person name="Debuchy R."/>
            <person name="Gladieux P."/>
            <person name="Thoren M.H."/>
            <person name="Johannesson H."/>
        </authorList>
    </citation>
    <scope>NUCLEOTIDE SEQUENCE</scope>
    <source>
        <strain evidence="13">CBS 232.78</strain>
    </source>
</reference>
<feature type="chain" id="PRO_5042293268" evidence="9">
    <location>
        <begin position="20"/>
        <end position="896"/>
    </location>
</feature>
<keyword evidence="6 8" id="KW-0720">Serine protease</keyword>
<keyword evidence="2" id="KW-0964">Secreted</keyword>
<dbReference type="InterPro" id="IPR000209">
    <property type="entry name" value="Peptidase_S8/S53_dom"/>
</dbReference>
<dbReference type="Gene3D" id="3.40.50.200">
    <property type="entry name" value="Peptidase S8/S53 domain"/>
    <property type="match status" value="1"/>
</dbReference>
<evidence type="ECO:0000256" key="7">
    <source>
        <dbReference type="PIRSR" id="PIRSR615500-1"/>
    </source>
</evidence>
<dbReference type="GO" id="GO:0004252">
    <property type="term" value="F:serine-type endopeptidase activity"/>
    <property type="evidence" value="ECO:0007669"/>
    <property type="project" value="UniProtKB-UniRule"/>
</dbReference>
<gene>
    <name evidence="13" type="ORF">B0H63DRAFT_78889</name>
</gene>
<dbReference type="InterPro" id="IPR022398">
    <property type="entry name" value="Peptidase_S8_His-AS"/>
</dbReference>
<evidence type="ECO:0000256" key="8">
    <source>
        <dbReference type="PROSITE-ProRule" id="PRU01240"/>
    </source>
</evidence>
<dbReference type="AlphaFoldDB" id="A0AAE0K3B5"/>
<comment type="similarity">
    <text evidence="1 8">Belongs to the peptidase S8 family.</text>
</comment>
<dbReference type="InterPro" id="IPR003137">
    <property type="entry name" value="PA_domain"/>
</dbReference>
<protein>
    <submittedName>
        <fullName evidence="13">Peptidase S8/S53 domain-containing protein</fullName>
    </submittedName>
</protein>
<dbReference type="InterPro" id="IPR023828">
    <property type="entry name" value="Peptidase_S8_Ser-AS"/>
</dbReference>
<dbReference type="CDD" id="cd07489">
    <property type="entry name" value="Peptidases_S8_5"/>
    <property type="match status" value="1"/>
</dbReference>
<dbReference type="GO" id="GO:0006508">
    <property type="term" value="P:proteolysis"/>
    <property type="evidence" value="ECO:0007669"/>
    <property type="project" value="UniProtKB-KW"/>
</dbReference>
<dbReference type="PROSITE" id="PS00138">
    <property type="entry name" value="SUBTILASE_SER"/>
    <property type="match status" value="1"/>
</dbReference>
<dbReference type="Pfam" id="PF06280">
    <property type="entry name" value="fn3_5"/>
    <property type="match status" value="1"/>
</dbReference>
<sequence length="896" mass="93480">MVRVDVVTALLAAATVAKAAIQVPEVVPGAYIVEYETDEDSAAFVDSINGEASLVKDLRFQLFKGASIKFKNVEEAKDLAAAVGEMPAVKNIFPVKRYSIPAYTVHSTGSAAVESIIAKRQAGGNDTFTPHLMTQVNKFRDAGITGKGIKIGIIDTGTDYLHPALGGCFGPGCLVSYGADLVGDAFNGKNTPVPDSDPLDNCNGHGTHVAGIIAAQSNNPYGIIGAADGVTLGSYRVFGCSGDVPNDILIAAYNMAYEAGSDIITASIGGASGWSEEPWAAVVSRIVAKGVPCVVSAGNDGSEGIFYASTASDGKLVTAIASVDNTLSPALLSNASFKVANGSSQSFGFTAGDPANWENVKLPLWAVSFNTTDPANGCDPYPDSTPDLSGKIVLVRRGTCTFVQKVTNAVAKGAKYVIFYNNVGGSNGVSAKVDGIQGVAMVTADTGVAWIKALQAGSEVVVSMPDPDTAPSFLANFENVNTPGYLSTYTSWGPTYEVEVKPQFSTPGGMILSTYPRALGSYGVLSGTSMACPLAAAIYALMINVRGTKDPKTLENLLSATAHPNVFQDGRTAYPILAPVPQQGGGLLQAWDAAHATTLLSVSSLSFNDTQHFTPVKTFDIQNTGKAAVTYSLSHKGAATAYTFLGGSITPDTFPNELDDSIASLSFSPSSVLVGPGETKTVQVTAVAPTGLDGKRLPVYSGYVALNASDGSSFSLPYLGVVGNMYDAVVLDTKQTLLSHTYSTTNAPVGPNITFTLPPPGHANETAYKNKTDLPKLLITLSMGSSLVHVDVVPLSNCSTAARNATTVLGTKTLGEIDEFPQRWNARGPTEVTFDGQLADGTFVPPGRYKLAVKALRIYGDASKQSDYDTAETVPFSVAYTALPKRSLVKGYSYRG</sequence>
<feature type="domain" description="C5a peptidase/Subtilisin-like protease SBT2-like Fn3-like" evidence="12">
    <location>
        <begin position="606"/>
        <end position="719"/>
    </location>
</feature>
<evidence type="ECO:0000256" key="5">
    <source>
        <dbReference type="ARBA" id="ARBA00022801"/>
    </source>
</evidence>
<dbReference type="EMBL" id="JAULSW010000010">
    <property type="protein sequence ID" value="KAK3368641.1"/>
    <property type="molecule type" value="Genomic_DNA"/>
</dbReference>
<dbReference type="GO" id="GO:0016020">
    <property type="term" value="C:membrane"/>
    <property type="evidence" value="ECO:0007669"/>
    <property type="project" value="InterPro"/>
</dbReference>
<feature type="domain" description="PA" evidence="11">
    <location>
        <begin position="363"/>
        <end position="428"/>
    </location>
</feature>
<dbReference type="Gene3D" id="3.50.30.30">
    <property type="match status" value="1"/>
</dbReference>
<dbReference type="PANTHER" id="PTHR43806">
    <property type="entry name" value="PEPTIDASE S8"/>
    <property type="match status" value="1"/>
</dbReference>
<feature type="domain" description="Peptidase S8/S53" evidence="10">
    <location>
        <begin position="146"/>
        <end position="564"/>
    </location>
</feature>
<dbReference type="PROSITE" id="PS00137">
    <property type="entry name" value="SUBTILASE_HIS"/>
    <property type="match status" value="1"/>
</dbReference>
<dbReference type="InterPro" id="IPR010435">
    <property type="entry name" value="C5a/SBT2-like_Fn3"/>
</dbReference>
<dbReference type="InterPro" id="IPR034187">
    <property type="entry name" value="Peptidases_S8_5"/>
</dbReference>
<comment type="caution">
    <text evidence="13">The sequence shown here is derived from an EMBL/GenBank/DDBJ whole genome shotgun (WGS) entry which is preliminary data.</text>
</comment>
<dbReference type="InterPro" id="IPR050131">
    <property type="entry name" value="Peptidase_S8_subtilisin-like"/>
</dbReference>
<dbReference type="InterPro" id="IPR036852">
    <property type="entry name" value="Peptidase_S8/S53_dom_sf"/>
</dbReference>
<dbReference type="PRINTS" id="PR00723">
    <property type="entry name" value="SUBTILISIN"/>
</dbReference>